<sequence length="167" mass="18297">MSVSGLGLNQNLFSGIDSVNAQQISGEIFSRAAQKTIDLSKTDLSQFRRPELGVDLYNSKTSLELQRQIAITQSGINTQNINTSYLNSQAASALYGGNNIAKTVDGKLFVPANSEVEPINTVEPQSQRVDLYQIANLNKDAKGSNPFAYKPQEESKKEDREPLNIFA</sequence>
<feature type="region of interest" description="Disordered" evidence="1">
    <location>
        <begin position="141"/>
        <end position="167"/>
    </location>
</feature>
<accession>A0A9D1FH38</accession>
<evidence type="ECO:0000313" key="2">
    <source>
        <dbReference type="EMBL" id="HIS73564.1"/>
    </source>
</evidence>
<evidence type="ECO:0000313" key="3">
    <source>
        <dbReference type="Proteomes" id="UP000886865"/>
    </source>
</evidence>
<dbReference type="EMBL" id="DVJQ01000009">
    <property type="protein sequence ID" value="HIS73564.1"/>
    <property type="molecule type" value="Genomic_DNA"/>
</dbReference>
<evidence type="ECO:0000256" key="1">
    <source>
        <dbReference type="SAM" id="MobiDB-lite"/>
    </source>
</evidence>
<dbReference type="AlphaFoldDB" id="A0A9D1FH38"/>
<protein>
    <submittedName>
        <fullName evidence="2">Uncharacterized protein</fullName>
    </submittedName>
</protein>
<reference evidence="2" key="1">
    <citation type="submission" date="2020-10" db="EMBL/GenBank/DDBJ databases">
        <authorList>
            <person name="Gilroy R."/>
        </authorList>
    </citation>
    <scope>NUCLEOTIDE SEQUENCE</scope>
    <source>
        <strain evidence="2">CHK152-2871</strain>
    </source>
</reference>
<gene>
    <name evidence="2" type="ORF">IAA86_00925</name>
</gene>
<proteinExistence type="predicted"/>
<reference evidence="2" key="2">
    <citation type="journal article" date="2021" name="PeerJ">
        <title>Extensive microbial diversity within the chicken gut microbiome revealed by metagenomics and culture.</title>
        <authorList>
            <person name="Gilroy R."/>
            <person name="Ravi A."/>
            <person name="Getino M."/>
            <person name="Pursley I."/>
            <person name="Horton D.L."/>
            <person name="Alikhan N.F."/>
            <person name="Baker D."/>
            <person name="Gharbi K."/>
            <person name="Hall N."/>
            <person name="Watson M."/>
            <person name="Adriaenssens E.M."/>
            <person name="Foster-Nyarko E."/>
            <person name="Jarju S."/>
            <person name="Secka A."/>
            <person name="Antonio M."/>
            <person name="Oren A."/>
            <person name="Chaudhuri R.R."/>
            <person name="La Ragione R."/>
            <person name="Hildebrand F."/>
            <person name="Pallen M.J."/>
        </authorList>
    </citation>
    <scope>NUCLEOTIDE SEQUENCE</scope>
    <source>
        <strain evidence="2">CHK152-2871</strain>
    </source>
</reference>
<organism evidence="2 3">
    <name type="scientific">Candidatus Galligastranaerophilus intestinavium</name>
    <dbReference type="NCBI Taxonomy" id="2840836"/>
    <lineage>
        <taxon>Bacteria</taxon>
        <taxon>Candidatus Galligastranaerophilus</taxon>
    </lineage>
</organism>
<comment type="caution">
    <text evidence="2">The sequence shown here is derived from an EMBL/GenBank/DDBJ whole genome shotgun (WGS) entry which is preliminary data.</text>
</comment>
<name>A0A9D1FH38_9BACT</name>
<dbReference type="Proteomes" id="UP000886865">
    <property type="component" value="Unassembled WGS sequence"/>
</dbReference>
<feature type="compositionally biased region" description="Basic and acidic residues" evidence="1">
    <location>
        <begin position="151"/>
        <end position="167"/>
    </location>
</feature>